<evidence type="ECO:0000256" key="1">
    <source>
        <dbReference type="ARBA" id="ARBA00004123"/>
    </source>
</evidence>
<keyword evidence="6" id="KW-0175">Coiled coil</keyword>
<feature type="region of interest" description="Disordered" evidence="7">
    <location>
        <begin position="219"/>
        <end position="396"/>
    </location>
</feature>
<keyword evidence="4" id="KW-0804">Transcription</keyword>
<feature type="compositionally biased region" description="Basic and acidic residues" evidence="7">
    <location>
        <begin position="17"/>
        <end position="33"/>
    </location>
</feature>
<feature type="region of interest" description="Disordered" evidence="7">
    <location>
        <begin position="701"/>
        <end position="759"/>
    </location>
</feature>
<evidence type="ECO:0000313" key="10">
    <source>
        <dbReference type="Proteomes" id="UP001305779"/>
    </source>
</evidence>
<keyword evidence="10" id="KW-1185">Reference proteome</keyword>
<comment type="subcellular location">
    <subcellularLocation>
        <location evidence="1">Nucleus</location>
    </subcellularLocation>
</comment>
<feature type="compositionally biased region" description="Pro residues" evidence="7">
    <location>
        <begin position="524"/>
        <end position="535"/>
    </location>
</feature>
<dbReference type="InterPro" id="IPR052207">
    <property type="entry name" value="Max-like/E-box_TFs"/>
</dbReference>
<feature type="compositionally biased region" description="Basic and acidic residues" evidence="7">
    <location>
        <begin position="837"/>
        <end position="870"/>
    </location>
</feature>
<dbReference type="InterPro" id="IPR011598">
    <property type="entry name" value="bHLH_dom"/>
</dbReference>
<keyword evidence="3" id="KW-0238">DNA-binding</keyword>
<dbReference type="EMBL" id="JAXOVC010000003">
    <property type="protein sequence ID" value="KAK4503476.1"/>
    <property type="molecule type" value="Genomic_DNA"/>
</dbReference>
<dbReference type="Gene3D" id="4.10.280.10">
    <property type="entry name" value="Helix-loop-helix DNA-binding domain"/>
    <property type="match status" value="1"/>
</dbReference>
<evidence type="ECO:0000313" key="9">
    <source>
        <dbReference type="EMBL" id="KAK4503476.1"/>
    </source>
</evidence>
<feature type="coiled-coil region" evidence="6">
    <location>
        <begin position="577"/>
        <end position="604"/>
    </location>
</feature>
<feature type="compositionally biased region" description="Low complexity" evidence="7">
    <location>
        <begin position="375"/>
        <end position="384"/>
    </location>
</feature>
<accession>A0ABR0EPD7</accession>
<feature type="domain" description="BHLH" evidence="8">
    <location>
        <begin position="22"/>
        <end position="73"/>
    </location>
</feature>
<dbReference type="PANTHER" id="PTHR15741:SF39">
    <property type="entry name" value="BHLH TRANSCRIPTION FACTOR (EUROFUNG)"/>
    <property type="match status" value="1"/>
</dbReference>
<feature type="region of interest" description="Disordered" evidence="7">
    <location>
        <begin position="1"/>
        <end position="33"/>
    </location>
</feature>
<feature type="compositionally biased region" description="Low complexity" evidence="7">
    <location>
        <begin position="260"/>
        <end position="275"/>
    </location>
</feature>
<evidence type="ECO:0000256" key="3">
    <source>
        <dbReference type="ARBA" id="ARBA00023125"/>
    </source>
</evidence>
<organism evidence="9 10">
    <name type="scientific">Zasmidium cellare</name>
    <name type="common">Wine cellar mold</name>
    <name type="synonym">Racodium cellare</name>
    <dbReference type="NCBI Taxonomy" id="395010"/>
    <lineage>
        <taxon>Eukaryota</taxon>
        <taxon>Fungi</taxon>
        <taxon>Dikarya</taxon>
        <taxon>Ascomycota</taxon>
        <taxon>Pezizomycotina</taxon>
        <taxon>Dothideomycetes</taxon>
        <taxon>Dothideomycetidae</taxon>
        <taxon>Mycosphaerellales</taxon>
        <taxon>Mycosphaerellaceae</taxon>
        <taxon>Zasmidium</taxon>
    </lineage>
</organism>
<protein>
    <recommendedName>
        <fullName evidence="8">BHLH domain-containing protein</fullName>
    </recommendedName>
</protein>
<comment type="caution">
    <text evidence="9">The sequence shown here is derived from an EMBL/GenBank/DDBJ whole genome shotgun (WGS) entry which is preliminary data.</text>
</comment>
<reference evidence="9 10" key="1">
    <citation type="journal article" date="2023" name="G3 (Bethesda)">
        <title>A chromosome-level genome assembly of Zasmidium syzygii isolated from banana leaves.</title>
        <authorList>
            <person name="van Westerhoven A.C."/>
            <person name="Mehrabi R."/>
            <person name="Talebi R."/>
            <person name="Steentjes M.B.F."/>
            <person name="Corcolon B."/>
            <person name="Chong P.A."/>
            <person name="Kema G.H.J."/>
            <person name="Seidl M.F."/>
        </authorList>
    </citation>
    <scope>NUCLEOTIDE SEQUENCE [LARGE SCALE GENOMIC DNA]</scope>
    <source>
        <strain evidence="9 10">P124</strain>
    </source>
</reference>
<feature type="compositionally biased region" description="Low complexity" evidence="7">
    <location>
        <begin position="478"/>
        <end position="507"/>
    </location>
</feature>
<evidence type="ECO:0000259" key="8">
    <source>
        <dbReference type="PROSITE" id="PS50888"/>
    </source>
</evidence>
<dbReference type="InterPro" id="IPR036638">
    <property type="entry name" value="HLH_DNA-bd_sf"/>
</dbReference>
<dbReference type="Proteomes" id="UP001305779">
    <property type="component" value="Unassembled WGS sequence"/>
</dbReference>
<feature type="compositionally biased region" description="Low complexity" evidence="7">
    <location>
        <begin position="225"/>
        <end position="240"/>
    </location>
</feature>
<feature type="compositionally biased region" description="Low complexity" evidence="7">
    <location>
        <begin position="352"/>
        <end position="368"/>
    </location>
</feature>
<sequence>MSGSNSPPSPVNAAKARLTDAQKKKHHIESEKKRREAIRLGFDRLCGIVPGIEGMARSEAVVLQSTVQYMREQIAEKERLTNIAVQQGNWEKNNVDNVYRETEKLIREREEAKENKAPPPVRVSPPRFERFENRPVTRSWAKKLSDIDLQADALLALQFKKGNEAIDAFNRQCRRLGLYRKTDDMGSLERAAVDSAMVKGWEEFLWQWEEAGRLQAEEELRRQRQQQQQQRAAQRRAGQPQPRPQKTATRRPRNEPPETNPSASSSPQPGQSSSAHANVGPVPGGQPTSSSPPSGQSSSQHANAGPSAPRGQSPPPANPSPSQSKAAHTGKTGPSGQKAQSQHGPNPPPTPSSSKQTKTGPSAQQGQTPSPPQSKPTQTSPLTQLQRLQQEVLNAQKDLDAKRQAWRAAITPPIRHRLSFINQLDQAQQNAQHALSSAQFQRDIERRKLAAMAMPGSFLDNLENPGMVDESQGEVPEEVQPQESTANPQPAQTKPAPAKPAQTQPAQMEPAQMETKPAQTKPAPAKPAPAKPAPAAPLTELQRHRQRVLDAQKDFDEKRMAYRMAVTFPRTLSNAAIDELIAVRDEAKAKLSKLQFEEDNARRAAAAAAMPGDPKENFTKLGSRPKTEWVIPEEVQRNKVNTGPFSDPQELHQRVVRAHNFLNTCERSYDMNVKPPSRPSLRLVNRLNAELQQARDNLAKARLDEENGRRARAEEAKRVKALQGEIRRKAAEQTTPQTQSSTTNTTPAAPKTSSTTGPSFLAKLTANRLASAELLKKREAEAAAAANPTTYKRRKPLDDDLYLNLMKEKQKGKGGSKAKKEKMPGAFGEEEEEEEEERRYREPTVEEVPDSAREEKMGKGRDGPDLRERIGPSPTVP</sequence>
<keyword evidence="2" id="KW-0805">Transcription regulation</keyword>
<evidence type="ECO:0000256" key="5">
    <source>
        <dbReference type="ARBA" id="ARBA00023242"/>
    </source>
</evidence>
<feature type="compositionally biased region" description="Low complexity" evidence="7">
    <location>
        <begin position="285"/>
        <end position="300"/>
    </location>
</feature>
<gene>
    <name evidence="9" type="ORF">PRZ48_004391</name>
</gene>
<feature type="compositionally biased region" description="Low complexity" evidence="7">
    <location>
        <begin position="732"/>
        <end position="759"/>
    </location>
</feature>
<evidence type="ECO:0000256" key="7">
    <source>
        <dbReference type="SAM" id="MobiDB-lite"/>
    </source>
</evidence>
<dbReference type="InterPro" id="IPR057072">
    <property type="entry name" value="bHLH_INO4"/>
</dbReference>
<dbReference type="Pfam" id="PF23181">
    <property type="entry name" value="bHLH_INO4"/>
    <property type="match status" value="1"/>
</dbReference>
<evidence type="ECO:0000256" key="6">
    <source>
        <dbReference type="SAM" id="Coils"/>
    </source>
</evidence>
<proteinExistence type="predicted"/>
<feature type="compositionally biased region" description="Basic and acidic residues" evidence="7">
    <location>
        <begin position="701"/>
        <end position="718"/>
    </location>
</feature>
<evidence type="ECO:0000256" key="4">
    <source>
        <dbReference type="ARBA" id="ARBA00023163"/>
    </source>
</evidence>
<name>A0ABR0EPD7_ZASCE</name>
<dbReference type="PROSITE" id="PS50888">
    <property type="entry name" value="BHLH"/>
    <property type="match status" value="1"/>
</dbReference>
<keyword evidence="5" id="KW-0539">Nucleus</keyword>
<dbReference type="SUPFAM" id="SSF47459">
    <property type="entry name" value="HLH, helix-loop-helix DNA-binding domain"/>
    <property type="match status" value="1"/>
</dbReference>
<feature type="region of interest" description="Disordered" evidence="7">
    <location>
        <begin position="458"/>
        <end position="542"/>
    </location>
</feature>
<dbReference type="PANTHER" id="PTHR15741">
    <property type="entry name" value="BASIC HELIX-LOOP-HELIX ZIP TRANSCRIPTION FACTOR"/>
    <property type="match status" value="1"/>
</dbReference>
<evidence type="ECO:0000256" key="2">
    <source>
        <dbReference type="ARBA" id="ARBA00023015"/>
    </source>
</evidence>
<feature type="region of interest" description="Disordered" evidence="7">
    <location>
        <begin position="808"/>
        <end position="877"/>
    </location>
</feature>